<evidence type="ECO:0000313" key="4">
    <source>
        <dbReference type="Proteomes" id="UP000324479"/>
    </source>
</evidence>
<gene>
    <name evidence="3" type="ORF">FYK55_08715</name>
</gene>
<accession>A0A5M6DA18</accession>
<sequence length="345" mass="38090">MSGRRRGSSVSIGHDAFLDIVANLVGILIILVVVLGAQSQAVLRKASETPDVPVDPRRRAATEDDMGHLALAAARAAAAQNDSIRLERTIKFIDDKIEKQAHERMVLLTLLREAESAWEAEQKKLDQNRLEAARRNQEVQQLKEAIAVLDGQRERLEASEPPVVAISHLPTPMAKTVFGTEVHFRLKDNRLSVVPIDQLTEEISLDMRRLASGSREGVMDSAIGPIRGYVARYVLNRSNELVTRGRQISQMARFQVMAASFEPLQEPHGEPIQRVLAGDNWLDVELAGHQPADTTVTVWVYPDSYGAFRKLKEKLYAKGFATAARPLEQGRPIIASAAGSRSSAQ</sequence>
<evidence type="ECO:0000313" key="3">
    <source>
        <dbReference type="EMBL" id="KAA5544408.1"/>
    </source>
</evidence>
<name>A0A5M6DA18_9BACT</name>
<dbReference type="RefSeq" id="WP_150076017.1">
    <property type="nucleotide sequence ID" value="NZ_VWOX01000004.1"/>
</dbReference>
<keyword evidence="1" id="KW-0175">Coiled coil</keyword>
<organism evidence="3 4">
    <name type="scientific">Roseiconus nitratireducens</name>
    <dbReference type="NCBI Taxonomy" id="2605748"/>
    <lineage>
        <taxon>Bacteria</taxon>
        <taxon>Pseudomonadati</taxon>
        <taxon>Planctomycetota</taxon>
        <taxon>Planctomycetia</taxon>
        <taxon>Pirellulales</taxon>
        <taxon>Pirellulaceae</taxon>
        <taxon>Roseiconus</taxon>
    </lineage>
</organism>
<feature type="transmembrane region" description="Helical" evidence="2">
    <location>
        <begin position="20"/>
        <end position="37"/>
    </location>
</feature>
<reference evidence="3 4" key="1">
    <citation type="submission" date="2019-08" db="EMBL/GenBank/DDBJ databases">
        <authorList>
            <person name="Dhanesh K."/>
            <person name="Kumar G."/>
            <person name="Sasikala C."/>
            <person name="Venkata Ramana C."/>
        </authorList>
    </citation>
    <scope>NUCLEOTIDE SEQUENCE [LARGE SCALE GENOMIC DNA]</scope>
    <source>
        <strain evidence="3 4">JC645</strain>
    </source>
</reference>
<dbReference type="AlphaFoldDB" id="A0A5M6DA18"/>
<protein>
    <submittedName>
        <fullName evidence="3">Uncharacterized protein</fullName>
    </submittedName>
</protein>
<feature type="coiled-coil region" evidence="1">
    <location>
        <begin position="125"/>
        <end position="159"/>
    </location>
</feature>
<keyword evidence="2" id="KW-0472">Membrane</keyword>
<dbReference type="Proteomes" id="UP000324479">
    <property type="component" value="Unassembled WGS sequence"/>
</dbReference>
<evidence type="ECO:0000256" key="2">
    <source>
        <dbReference type="SAM" id="Phobius"/>
    </source>
</evidence>
<comment type="caution">
    <text evidence="3">The sequence shown here is derived from an EMBL/GenBank/DDBJ whole genome shotgun (WGS) entry which is preliminary data.</text>
</comment>
<keyword evidence="2" id="KW-1133">Transmembrane helix</keyword>
<keyword evidence="2" id="KW-0812">Transmembrane</keyword>
<proteinExistence type="predicted"/>
<keyword evidence="4" id="KW-1185">Reference proteome</keyword>
<evidence type="ECO:0000256" key="1">
    <source>
        <dbReference type="SAM" id="Coils"/>
    </source>
</evidence>
<dbReference type="EMBL" id="VWOX01000004">
    <property type="protein sequence ID" value="KAA5544408.1"/>
    <property type="molecule type" value="Genomic_DNA"/>
</dbReference>